<feature type="non-terminal residue" evidence="2">
    <location>
        <position position="169"/>
    </location>
</feature>
<proteinExistence type="predicted"/>
<evidence type="ECO:0000313" key="3">
    <source>
        <dbReference type="Proteomes" id="UP000799118"/>
    </source>
</evidence>
<evidence type="ECO:0000256" key="1">
    <source>
        <dbReference type="SAM" id="MobiDB-lite"/>
    </source>
</evidence>
<keyword evidence="3" id="KW-1185">Reference proteome</keyword>
<feature type="region of interest" description="Disordered" evidence="1">
    <location>
        <begin position="49"/>
        <end position="92"/>
    </location>
</feature>
<dbReference type="Proteomes" id="UP000799118">
    <property type="component" value="Unassembled WGS sequence"/>
</dbReference>
<dbReference type="AlphaFoldDB" id="A0A6A4HCS3"/>
<gene>
    <name evidence="2" type="ORF">BT96DRAFT_977658</name>
</gene>
<organism evidence="2 3">
    <name type="scientific">Gymnopus androsaceus JB14</name>
    <dbReference type="NCBI Taxonomy" id="1447944"/>
    <lineage>
        <taxon>Eukaryota</taxon>
        <taxon>Fungi</taxon>
        <taxon>Dikarya</taxon>
        <taxon>Basidiomycota</taxon>
        <taxon>Agaricomycotina</taxon>
        <taxon>Agaricomycetes</taxon>
        <taxon>Agaricomycetidae</taxon>
        <taxon>Agaricales</taxon>
        <taxon>Marasmiineae</taxon>
        <taxon>Omphalotaceae</taxon>
        <taxon>Gymnopus</taxon>
    </lineage>
</organism>
<sequence length="169" mass="18282">MTSNIPTSGSTASLVSNTNTVSSTVPLNPRQTPQKDYAAALGNLQSRYGAVPAHLPPPTRKKAEESSLISSGKSTSSGTLGATDSSSTVEGAKKKRSFFHGKAQQTTLVAATLHPTLFYLPPRRERRRRRRELRENDPCYHGKANELTAVGSCLVGFIDIFFRFSISAN</sequence>
<name>A0A6A4HCS3_9AGAR</name>
<protein>
    <submittedName>
        <fullName evidence="2">Uncharacterized protein</fullName>
    </submittedName>
</protein>
<reference evidence="2" key="1">
    <citation type="journal article" date="2019" name="Environ. Microbiol.">
        <title>Fungal ecological strategies reflected in gene transcription - a case study of two litter decomposers.</title>
        <authorList>
            <person name="Barbi F."/>
            <person name="Kohler A."/>
            <person name="Barry K."/>
            <person name="Baskaran P."/>
            <person name="Daum C."/>
            <person name="Fauchery L."/>
            <person name="Ihrmark K."/>
            <person name="Kuo A."/>
            <person name="LaButti K."/>
            <person name="Lipzen A."/>
            <person name="Morin E."/>
            <person name="Grigoriev I.V."/>
            <person name="Henrissat B."/>
            <person name="Lindahl B."/>
            <person name="Martin F."/>
        </authorList>
    </citation>
    <scope>NUCLEOTIDE SEQUENCE</scope>
    <source>
        <strain evidence="2">JB14</strain>
    </source>
</reference>
<evidence type="ECO:0000313" key="2">
    <source>
        <dbReference type="EMBL" id="KAE9396129.1"/>
    </source>
</evidence>
<feature type="region of interest" description="Disordered" evidence="1">
    <location>
        <begin position="1"/>
        <end position="33"/>
    </location>
</feature>
<accession>A0A6A4HCS3</accession>
<dbReference type="OrthoDB" id="3063568at2759"/>
<feature type="compositionally biased region" description="Low complexity" evidence="1">
    <location>
        <begin position="66"/>
        <end position="81"/>
    </location>
</feature>
<feature type="compositionally biased region" description="Low complexity" evidence="1">
    <location>
        <begin position="15"/>
        <end position="25"/>
    </location>
</feature>
<feature type="compositionally biased region" description="Polar residues" evidence="1">
    <location>
        <begin position="1"/>
        <end position="14"/>
    </location>
</feature>
<dbReference type="EMBL" id="ML769519">
    <property type="protein sequence ID" value="KAE9396129.1"/>
    <property type="molecule type" value="Genomic_DNA"/>
</dbReference>